<feature type="repeat" description="TPR" evidence="3">
    <location>
        <begin position="230"/>
        <end position="263"/>
    </location>
</feature>
<dbReference type="InParanoid" id="Q021C2"/>
<dbReference type="PANTHER" id="PTHR45586:SF1">
    <property type="entry name" value="LIPOPOLYSACCHARIDE ASSEMBLY PROTEIN B"/>
    <property type="match status" value="1"/>
</dbReference>
<feature type="repeat" description="TPR" evidence="3">
    <location>
        <begin position="61"/>
        <end position="94"/>
    </location>
</feature>
<dbReference type="Pfam" id="PF14559">
    <property type="entry name" value="TPR_19"/>
    <property type="match status" value="2"/>
</dbReference>
<keyword evidence="4" id="KW-0732">Signal</keyword>
<name>Q021C2_SOLUE</name>
<evidence type="ECO:0000313" key="5">
    <source>
        <dbReference type="EMBL" id="ABJ84467.1"/>
    </source>
</evidence>
<feature type="repeat" description="TPR" evidence="3">
    <location>
        <begin position="196"/>
        <end position="229"/>
    </location>
</feature>
<dbReference type="InterPro" id="IPR019734">
    <property type="entry name" value="TPR_rpt"/>
</dbReference>
<feature type="chain" id="PRO_5004163075" evidence="4">
    <location>
        <begin position="23"/>
        <end position="375"/>
    </location>
</feature>
<accession>Q021C2</accession>
<dbReference type="InterPro" id="IPR051012">
    <property type="entry name" value="CellSynth/LPSAsmb/PSIAsmb"/>
</dbReference>
<feature type="repeat" description="TPR" evidence="3">
    <location>
        <begin position="264"/>
        <end position="297"/>
    </location>
</feature>
<dbReference type="OrthoDB" id="113577at2"/>
<dbReference type="STRING" id="234267.Acid_3494"/>
<sequence precursor="true">MTLRSSALGLAVAAWLAFGAIAEQSSPDALLRHAIELHQAGDIPGAIEEYRAFLKQSPNNVMARSNLGAALSKSGRYEEATVEYRKALDLEPRNLPVRVNLALAYYKTAQIADAAEELTKAVKQGPPNRQAIFLLADCDLRLGENKKVIELLSPLEKESPNDKALVYLLGTALIRDNQPARGQLLVDRILREGESAEAHLLLGTTKMNAQEFAGALVDLKKAADLNPQLPDVFSYYGLALLSTGDVAAATTAFRKELESNPNDFVSNLQLGSIFKQEQRYDQALSSFERALRVRPGDPGVRYQLATLDVISGNLDQACSRLEQLIKETPHFVEAHVTLATVYYRLKRKADGDRERATVLKLNAESQAAQPGAKMQ</sequence>
<proteinExistence type="predicted"/>
<dbReference type="HOGENOM" id="CLU_737501_0_0_0"/>
<organism evidence="5">
    <name type="scientific">Solibacter usitatus (strain Ellin6076)</name>
    <dbReference type="NCBI Taxonomy" id="234267"/>
    <lineage>
        <taxon>Bacteria</taxon>
        <taxon>Pseudomonadati</taxon>
        <taxon>Acidobacteriota</taxon>
        <taxon>Terriglobia</taxon>
        <taxon>Bryobacterales</taxon>
        <taxon>Solibacteraceae</taxon>
        <taxon>Candidatus Solibacter</taxon>
    </lineage>
</organism>
<dbReference type="InterPro" id="IPR011990">
    <property type="entry name" value="TPR-like_helical_dom_sf"/>
</dbReference>
<dbReference type="Pfam" id="PF13432">
    <property type="entry name" value="TPR_16"/>
    <property type="match status" value="1"/>
</dbReference>
<reference evidence="5" key="1">
    <citation type="submission" date="2006-10" db="EMBL/GenBank/DDBJ databases">
        <title>Complete sequence of Solibacter usitatus Ellin6076.</title>
        <authorList>
            <consortium name="US DOE Joint Genome Institute"/>
            <person name="Copeland A."/>
            <person name="Lucas S."/>
            <person name="Lapidus A."/>
            <person name="Barry K."/>
            <person name="Detter J.C."/>
            <person name="Glavina del Rio T."/>
            <person name="Hammon N."/>
            <person name="Israni S."/>
            <person name="Dalin E."/>
            <person name="Tice H."/>
            <person name="Pitluck S."/>
            <person name="Thompson L.S."/>
            <person name="Brettin T."/>
            <person name="Bruce D."/>
            <person name="Han C."/>
            <person name="Tapia R."/>
            <person name="Gilna P."/>
            <person name="Schmutz J."/>
            <person name="Larimer F."/>
            <person name="Land M."/>
            <person name="Hauser L."/>
            <person name="Kyrpides N."/>
            <person name="Mikhailova N."/>
            <person name="Janssen P.H."/>
            <person name="Kuske C.R."/>
            <person name="Richardson P."/>
        </authorList>
    </citation>
    <scope>NUCLEOTIDE SEQUENCE</scope>
    <source>
        <strain evidence="5">Ellin6076</strain>
    </source>
</reference>
<dbReference type="Gene3D" id="1.25.40.10">
    <property type="entry name" value="Tetratricopeptide repeat domain"/>
    <property type="match status" value="2"/>
</dbReference>
<keyword evidence="2 3" id="KW-0802">TPR repeat</keyword>
<evidence type="ECO:0000256" key="3">
    <source>
        <dbReference type="PROSITE-ProRule" id="PRU00339"/>
    </source>
</evidence>
<dbReference type="eggNOG" id="COG0457">
    <property type="taxonomic scope" value="Bacteria"/>
</dbReference>
<dbReference type="KEGG" id="sus:Acid_3494"/>
<dbReference type="PROSITE" id="PS50005">
    <property type="entry name" value="TPR"/>
    <property type="match status" value="4"/>
</dbReference>
<evidence type="ECO:0000256" key="2">
    <source>
        <dbReference type="ARBA" id="ARBA00022803"/>
    </source>
</evidence>
<feature type="signal peptide" evidence="4">
    <location>
        <begin position="1"/>
        <end position="22"/>
    </location>
</feature>
<dbReference type="SUPFAM" id="SSF48452">
    <property type="entry name" value="TPR-like"/>
    <property type="match status" value="1"/>
</dbReference>
<dbReference type="PROSITE" id="PS50293">
    <property type="entry name" value="TPR_REGION"/>
    <property type="match status" value="1"/>
</dbReference>
<keyword evidence="1" id="KW-0677">Repeat</keyword>
<dbReference type="PANTHER" id="PTHR45586">
    <property type="entry name" value="TPR REPEAT-CONTAINING PROTEIN PA4667"/>
    <property type="match status" value="1"/>
</dbReference>
<protein>
    <submittedName>
        <fullName evidence="5">TPR repeat-containing protein</fullName>
    </submittedName>
</protein>
<evidence type="ECO:0000256" key="4">
    <source>
        <dbReference type="SAM" id="SignalP"/>
    </source>
</evidence>
<evidence type="ECO:0000256" key="1">
    <source>
        <dbReference type="ARBA" id="ARBA00022737"/>
    </source>
</evidence>
<gene>
    <name evidence="5" type="ordered locus">Acid_3494</name>
</gene>
<dbReference type="EMBL" id="CP000473">
    <property type="protein sequence ID" value="ABJ84467.1"/>
    <property type="molecule type" value="Genomic_DNA"/>
</dbReference>
<dbReference type="AlphaFoldDB" id="Q021C2"/>
<dbReference type="SMART" id="SM00028">
    <property type="entry name" value="TPR"/>
    <property type="match status" value="6"/>
</dbReference>